<accession>A0A5K4F422</accession>
<reference evidence="8" key="2">
    <citation type="submission" date="2019-11" db="UniProtKB">
        <authorList>
            <consortium name="WormBaseParasite"/>
        </authorList>
    </citation>
    <scope>IDENTIFICATION</scope>
    <source>
        <strain evidence="8">Puerto Rican</strain>
    </source>
</reference>
<feature type="compositionally biased region" description="Low complexity" evidence="5">
    <location>
        <begin position="295"/>
        <end position="308"/>
    </location>
</feature>
<feature type="compositionally biased region" description="Basic and acidic residues" evidence="5">
    <location>
        <begin position="510"/>
        <end position="520"/>
    </location>
</feature>
<dbReference type="GO" id="GO:0000118">
    <property type="term" value="C:histone deacetylase complex"/>
    <property type="evidence" value="ECO:0007669"/>
    <property type="project" value="TreeGrafter"/>
</dbReference>
<evidence type="ECO:0000256" key="5">
    <source>
        <dbReference type="SAM" id="MobiDB-lite"/>
    </source>
</evidence>
<dbReference type="PANTHER" id="PTHR16089">
    <property type="entry name" value="REST COREPRESSOR COREST PROTEIN-RELATED"/>
    <property type="match status" value="1"/>
</dbReference>
<keyword evidence="7" id="KW-1185">Reference proteome</keyword>
<dbReference type="AlphaFoldDB" id="A0A5K4F422"/>
<dbReference type="InterPro" id="IPR051066">
    <property type="entry name" value="Trans_reg/Corepressor"/>
</dbReference>
<keyword evidence="3" id="KW-0539">Nucleus</keyword>
<dbReference type="ExpressionAtlas" id="A0A5K4F422">
    <property type="expression patterns" value="baseline and differential"/>
</dbReference>
<dbReference type="PROSITE" id="PS51156">
    <property type="entry name" value="ELM2"/>
    <property type="match status" value="1"/>
</dbReference>
<sequence length="588" mass="66967">MIKRPTVVRAPKTYKGRKNQEDGCSRVGSDFQAEVSEYVEKFSYDDSHNLSPKEFSIWMPNKQPDLQELNSYLEFAKQHQYTQELALILLHWHNYSIPKAVDDIPNYVPVYNKWTKGEVKKFLRCIDSKPRKNFVEAKKTVPGRHMGDICALYYSIAAPFKARTRNKYHSELIEQCFSRAVRNGLVTCRWAKSSSPGNMQINGRRFGLTEDPLEREIESYLVNLIGASKTAHLLGKELMSTPYPFQTSDNQISPSKSAQDVSSSSPLRTVPYSVGRENESSSPTVPLSTNTYQTSSSEASSQIGSESVSRGKNNRHTLPNGAYYDHDEFMAFLTMSNDQLLHEKETDLADLERIKEELCEKNEITEARSRSVLYKMELLKPVEGFPQISYRWTKTELAFVLTAMKKYGQDFPTIARTVGTKSESFIRDFYNTFHDRFTLDSIMKPCAKANDKLTEPPAIDRKPIYQKPLVVFTQDLTKNLTDETPAISVDGKNEQDSVQIPEVRDITHLNMKTESDELDRSTSQALGKHGEKINNSVRLSSRRRTASSKFVAPETLSHNHLNESQLSSPPQSVSRGRSRGRAKRLRRS</sequence>
<dbReference type="InterPro" id="IPR000949">
    <property type="entry name" value="ELM2_dom"/>
</dbReference>
<keyword evidence="1" id="KW-0805">Transcription regulation</keyword>
<evidence type="ECO:0000256" key="2">
    <source>
        <dbReference type="ARBA" id="ARBA00023163"/>
    </source>
</evidence>
<dbReference type="Gene3D" id="4.10.1240.50">
    <property type="match status" value="1"/>
</dbReference>
<dbReference type="CDD" id="cd00167">
    <property type="entry name" value="SANT"/>
    <property type="match status" value="1"/>
</dbReference>
<feature type="compositionally biased region" description="Basic residues" evidence="5">
    <location>
        <begin position="576"/>
        <end position="588"/>
    </location>
</feature>
<name>A0A5K4F422_SCHMA</name>
<dbReference type="Proteomes" id="UP000008854">
    <property type="component" value="Unassembled WGS sequence"/>
</dbReference>
<feature type="domain" description="ELM2" evidence="6">
    <location>
        <begin position="23"/>
        <end position="108"/>
    </location>
</feature>
<evidence type="ECO:0000259" key="6">
    <source>
        <dbReference type="PROSITE" id="PS51156"/>
    </source>
</evidence>
<feature type="coiled-coil region" evidence="4">
    <location>
        <begin position="337"/>
        <end position="368"/>
    </location>
</feature>
<proteinExistence type="predicted"/>
<dbReference type="WBParaSite" id="Smp_304460.1">
    <property type="protein sequence ID" value="Smp_304460.1"/>
    <property type="gene ID" value="Smp_304460"/>
</dbReference>
<dbReference type="GO" id="GO:0005667">
    <property type="term" value="C:transcription regulator complex"/>
    <property type="evidence" value="ECO:0007669"/>
    <property type="project" value="TreeGrafter"/>
</dbReference>
<keyword evidence="4" id="KW-0175">Coiled coil</keyword>
<evidence type="ECO:0000256" key="4">
    <source>
        <dbReference type="SAM" id="Coils"/>
    </source>
</evidence>
<evidence type="ECO:0000256" key="3">
    <source>
        <dbReference type="ARBA" id="ARBA00023242"/>
    </source>
</evidence>
<feature type="compositionally biased region" description="Polar residues" evidence="5">
    <location>
        <begin position="556"/>
        <end position="566"/>
    </location>
</feature>
<dbReference type="GO" id="GO:0006357">
    <property type="term" value="P:regulation of transcription by RNA polymerase II"/>
    <property type="evidence" value="ECO:0007669"/>
    <property type="project" value="TreeGrafter"/>
</dbReference>
<dbReference type="InParanoid" id="A0A5K4F422"/>
<dbReference type="InterPro" id="IPR009057">
    <property type="entry name" value="Homeodomain-like_sf"/>
</dbReference>
<feature type="region of interest" description="Disordered" evidence="5">
    <location>
        <begin position="245"/>
        <end position="319"/>
    </location>
</feature>
<feature type="region of interest" description="Disordered" evidence="5">
    <location>
        <begin position="510"/>
        <end position="588"/>
    </location>
</feature>
<dbReference type="SUPFAM" id="SSF46689">
    <property type="entry name" value="Homeodomain-like"/>
    <property type="match status" value="1"/>
</dbReference>
<dbReference type="Gene3D" id="1.20.58.1880">
    <property type="match status" value="1"/>
</dbReference>
<dbReference type="InterPro" id="IPR001005">
    <property type="entry name" value="SANT/Myb"/>
</dbReference>
<reference evidence="7" key="1">
    <citation type="journal article" date="2012" name="PLoS Negl. Trop. Dis.">
        <title>A systematically improved high quality genome and transcriptome of the human blood fluke Schistosoma mansoni.</title>
        <authorList>
            <person name="Protasio A.V."/>
            <person name="Tsai I.J."/>
            <person name="Babbage A."/>
            <person name="Nichol S."/>
            <person name="Hunt M."/>
            <person name="Aslett M.A."/>
            <person name="De Silva N."/>
            <person name="Velarde G.S."/>
            <person name="Anderson T.J."/>
            <person name="Clark R.C."/>
            <person name="Davidson C."/>
            <person name="Dillon G.P."/>
            <person name="Holroyd N.E."/>
            <person name="LoVerde P.T."/>
            <person name="Lloyd C."/>
            <person name="McQuillan J."/>
            <person name="Oliveira G."/>
            <person name="Otto T.D."/>
            <person name="Parker-Manuel S.J."/>
            <person name="Quail M.A."/>
            <person name="Wilson R.A."/>
            <person name="Zerlotini A."/>
            <person name="Dunne D.W."/>
            <person name="Berriman M."/>
        </authorList>
    </citation>
    <scope>NUCLEOTIDE SEQUENCE [LARGE SCALE GENOMIC DNA]</scope>
    <source>
        <strain evidence="7">Puerto Rican</strain>
    </source>
</reference>
<dbReference type="SMART" id="SM01189">
    <property type="entry name" value="ELM2"/>
    <property type="match status" value="1"/>
</dbReference>
<dbReference type="GO" id="GO:0003714">
    <property type="term" value="F:transcription corepressor activity"/>
    <property type="evidence" value="ECO:0007669"/>
    <property type="project" value="TreeGrafter"/>
</dbReference>
<evidence type="ECO:0000313" key="7">
    <source>
        <dbReference type="Proteomes" id="UP000008854"/>
    </source>
</evidence>
<evidence type="ECO:0000256" key="1">
    <source>
        <dbReference type="ARBA" id="ARBA00023015"/>
    </source>
</evidence>
<feature type="compositionally biased region" description="Polar residues" evidence="5">
    <location>
        <begin position="245"/>
        <end position="267"/>
    </location>
</feature>
<evidence type="ECO:0000313" key="8">
    <source>
        <dbReference type="WBParaSite" id="Smp_304460.1"/>
    </source>
</evidence>
<organism evidence="7 8">
    <name type="scientific">Schistosoma mansoni</name>
    <name type="common">Blood fluke</name>
    <dbReference type="NCBI Taxonomy" id="6183"/>
    <lineage>
        <taxon>Eukaryota</taxon>
        <taxon>Metazoa</taxon>
        <taxon>Spiralia</taxon>
        <taxon>Lophotrochozoa</taxon>
        <taxon>Platyhelminthes</taxon>
        <taxon>Trematoda</taxon>
        <taxon>Digenea</taxon>
        <taxon>Strigeidida</taxon>
        <taxon>Schistosomatoidea</taxon>
        <taxon>Schistosomatidae</taxon>
        <taxon>Schistosoma</taxon>
    </lineage>
</organism>
<keyword evidence="2" id="KW-0804">Transcription</keyword>
<dbReference type="STRING" id="6183.A0A5K4F422"/>
<dbReference type="Pfam" id="PF01448">
    <property type="entry name" value="ELM2"/>
    <property type="match status" value="1"/>
</dbReference>
<feature type="compositionally biased region" description="Polar residues" evidence="5">
    <location>
        <begin position="280"/>
        <end position="294"/>
    </location>
</feature>
<dbReference type="PANTHER" id="PTHR16089:SF28">
    <property type="entry name" value="REST COREPRESSOR"/>
    <property type="match status" value="1"/>
</dbReference>
<protein>
    <submittedName>
        <fullName evidence="8">SANT domain-containing protein</fullName>
    </submittedName>
</protein>